<evidence type="ECO:0000313" key="1">
    <source>
        <dbReference type="EMBL" id="GER56866.1"/>
    </source>
</evidence>
<dbReference type="PANTHER" id="PTHR38543">
    <property type="entry name" value="OS04G0465800 PROTEIN"/>
    <property type="match status" value="1"/>
</dbReference>
<evidence type="ECO:0000313" key="2">
    <source>
        <dbReference type="Proteomes" id="UP000325081"/>
    </source>
</evidence>
<sequence length="289" mass="32739">MVEMYGPAVVADIPTRISWREEITARGTPSFSQRGKLRAQTGWLFKGIDESSVWNWTVAVGTYALNLKEYDIAKQLRNKLIENSVGEYFSMARAASSAGEYFSTRVQGFFFLSFSFYRAALSVFCSPRPISSSQIHRTDQPHATRHHRTSAPATVLLSSDRHSPDAKPRFKGFAIAPPRLQDTASDASPSPTHRAAPTYLTPAPLCRFERIHLAPLTKRQCFLLIVAGSLSRFFLDHLFESFHVLIYLYLLEALSKYFFCMENGHSSMYTWILSTGWWKNRAPIDPDAL</sequence>
<dbReference type="OrthoDB" id="2133268at2759"/>
<dbReference type="Proteomes" id="UP000325081">
    <property type="component" value="Unassembled WGS sequence"/>
</dbReference>
<accession>A0A5A7RI44</accession>
<reference evidence="2" key="1">
    <citation type="journal article" date="2019" name="Curr. Biol.">
        <title>Genome Sequence of Striga asiatica Provides Insight into the Evolution of Plant Parasitism.</title>
        <authorList>
            <person name="Yoshida S."/>
            <person name="Kim S."/>
            <person name="Wafula E.K."/>
            <person name="Tanskanen J."/>
            <person name="Kim Y.M."/>
            <person name="Honaas L."/>
            <person name="Yang Z."/>
            <person name="Spallek T."/>
            <person name="Conn C.E."/>
            <person name="Ichihashi Y."/>
            <person name="Cheong K."/>
            <person name="Cui S."/>
            <person name="Der J.P."/>
            <person name="Gundlach H."/>
            <person name="Jiao Y."/>
            <person name="Hori C."/>
            <person name="Ishida J.K."/>
            <person name="Kasahara H."/>
            <person name="Kiba T."/>
            <person name="Kim M.S."/>
            <person name="Koo N."/>
            <person name="Laohavisit A."/>
            <person name="Lee Y.H."/>
            <person name="Lumba S."/>
            <person name="McCourt P."/>
            <person name="Mortimer J.C."/>
            <person name="Mutuku J.M."/>
            <person name="Nomura T."/>
            <person name="Sasaki-Sekimoto Y."/>
            <person name="Seto Y."/>
            <person name="Wang Y."/>
            <person name="Wakatake T."/>
            <person name="Sakakibara H."/>
            <person name="Demura T."/>
            <person name="Yamaguchi S."/>
            <person name="Yoneyama K."/>
            <person name="Manabe R.I."/>
            <person name="Nelson D.C."/>
            <person name="Schulman A.H."/>
            <person name="Timko M.P."/>
            <person name="dePamphilis C.W."/>
            <person name="Choi D."/>
            <person name="Shirasu K."/>
        </authorList>
    </citation>
    <scope>NUCLEOTIDE SEQUENCE [LARGE SCALE GENOMIC DNA]</scope>
    <source>
        <strain evidence="2">cv. UVA1</strain>
    </source>
</reference>
<dbReference type="PANTHER" id="PTHR38543:SF1">
    <property type="entry name" value="OS04G0465800 PROTEIN"/>
    <property type="match status" value="1"/>
</dbReference>
<dbReference type="AlphaFoldDB" id="A0A5A7RI44"/>
<comment type="caution">
    <text evidence="1">The sequence shown here is derived from an EMBL/GenBank/DDBJ whole genome shotgun (WGS) entry which is preliminary data.</text>
</comment>
<organism evidence="1 2">
    <name type="scientific">Striga asiatica</name>
    <name type="common">Asiatic witchweed</name>
    <name type="synonym">Buchnera asiatica</name>
    <dbReference type="NCBI Taxonomy" id="4170"/>
    <lineage>
        <taxon>Eukaryota</taxon>
        <taxon>Viridiplantae</taxon>
        <taxon>Streptophyta</taxon>
        <taxon>Embryophyta</taxon>
        <taxon>Tracheophyta</taxon>
        <taxon>Spermatophyta</taxon>
        <taxon>Magnoliopsida</taxon>
        <taxon>eudicotyledons</taxon>
        <taxon>Gunneridae</taxon>
        <taxon>Pentapetalae</taxon>
        <taxon>asterids</taxon>
        <taxon>lamiids</taxon>
        <taxon>Lamiales</taxon>
        <taxon>Orobanchaceae</taxon>
        <taxon>Buchnereae</taxon>
        <taxon>Striga</taxon>
    </lineage>
</organism>
<gene>
    <name evidence="1" type="ORF">STAS_34623</name>
</gene>
<keyword evidence="2" id="KW-1185">Reference proteome</keyword>
<name>A0A5A7RI44_STRAF</name>
<proteinExistence type="predicted"/>
<dbReference type="EMBL" id="BKCP01012737">
    <property type="protein sequence ID" value="GER56866.1"/>
    <property type="molecule type" value="Genomic_DNA"/>
</dbReference>
<protein>
    <submittedName>
        <fullName evidence="1">UvrB/uvrC motif-containing protein</fullName>
    </submittedName>
</protein>